<gene>
    <name evidence="1" type="ORF">GCM10007866_19810</name>
</gene>
<keyword evidence="2" id="KW-1185">Reference proteome</keyword>
<accession>A0ABQ5X1Z2</accession>
<protein>
    <recommendedName>
        <fullName evidence="3">Glycosyl transferase</fullName>
    </recommendedName>
</protein>
<name>A0ABQ5X1Z2_9PROT</name>
<dbReference type="Gene3D" id="3.20.20.80">
    <property type="entry name" value="Glycosidases"/>
    <property type="match status" value="1"/>
</dbReference>
<dbReference type="Proteomes" id="UP001156672">
    <property type="component" value="Unassembled WGS sequence"/>
</dbReference>
<dbReference type="RefSeq" id="WP_062027201.1">
    <property type="nucleotide sequence ID" value="NZ_BEWL01000026.1"/>
</dbReference>
<evidence type="ECO:0000313" key="2">
    <source>
        <dbReference type="Proteomes" id="UP001156672"/>
    </source>
</evidence>
<reference evidence="2" key="1">
    <citation type="journal article" date="2019" name="Int. J. Syst. Evol. Microbiol.">
        <title>The Global Catalogue of Microorganisms (GCM) 10K type strain sequencing project: providing services to taxonomists for standard genome sequencing and annotation.</title>
        <authorList>
            <consortium name="The Broad Institute Genomics Platform"/>
            <consortium name="The Broad Institute Genome Sequencing Center for Infectious Disease"/>
            <person name="Wu L."/>
            <person name="Ma J."/>
        </authorList>
    </citation>
    <scope>NUCLEOTIDE SEQUENCE [LARGE SCALE GENOMIC DNA]</scope>
    <source>
        <strain evidence="2">NBRC 3250</strain>
    </source>
</reference>
<organism evidence="1 2">
    <name type="scientific">Gluconobacter albidus</name>
    <dbReference type="NCBI Taxonomy" id="318683"/>
    <lineage>
        <taxon>Bacteria</taxon>
        <taxon>Pseudomonadati</taxon>
        <taxon>Pseudomonadota</taxon>
        <taxon>Alphaproteobacteria</taxon>
        <taxon>Acetobacterales</taxon>
        <taxon>Acetobacteraceae</taxon>
        <taxon>Gluconobacter</taxon>
    </lineage>
</organism>
<sequence length="373" mass="43441">MMNASSHSPAEVSRSSSFPVDASPLQILGHSGLFDAFYYLQTNPDLETLGTEVLRHYHQHGWREGRKPNPFFDPHWYLSQNRDVIGDPLLHYILRGEREGRRPIAWFDPVWYARTYRIPEGMLALAHYLLNRHNTSLRPIPEFDPEFYLRSYPDVAKAGLDALEHYMVQGFREARRPFDGFDPLYYRRKHLRHAPESNPLLHYLEHRDRPDVHPCSPETEVSVFGEIRRRTRLGPLFEKARPLPASAIRRARVLAYYLPQFHAIPENDAWWGDGFTEWANLPRGVPRFADHYQPRIPRDLGHYTLNSPEILERQAAMAHAAGIEGFIFYFYWFNNGVRFFSMGCIAVSSGFQKLVSALEIASTAMRFWSAERV</sequence>
<dbReference type="PANTHER" id="PTHR41244:SF1">
    <property type="entry name" value="GLYCOSYLTRANSFERASE"/>
    <property type="match status" value="1"/>
</dbReference>
<proteinExistence type="predicted"/>
<evidence type="ECO:0008006" key="3">
    <source>
        <dbReference type="Google" id="ProtNLM"/>
    </source>
</evidence>
<dbReference type="EMBL" id="BSNW01000037">
    <property type="protein sequence ID" value="GLQ69528.1"/>
    <property type="molecule type" value="Genomic_DNA"/>
</dbReference>
<evidence type="ECO:0000313" key="1">
    <source>
        <dbReference type="EMBL" id="GLQ69528.1"/>
    </source>
</evidence>
<comment type="caution">
    <text evidence="1">The sequence shown here is derived from an EMBL/GenBank/DDBJ whole genome shotgun (WGS) entry which is preliminary data.</text>
</comment>
<dbReference type="Pfam" id="PF14307">
    <property type="entry name" value="Glyco_tran_WbsX"/>
    <property type="match status" value="1"/>
</dbReference>
<dbReference type="PANTHER" id="PTHR41244">
    <property type="entry name" value="RHAMNAN SYNTHESIS F"/>
    <property type="match status" value="1"/>
</dbReference>
<dbReference type="InterPro" id="IPR032719">
    <property type="entry name" value="WbsX"/>
</dbReference>